<dbReference type="AlphaFoldDB" id="A0A4Q7KNK2"/>
<evidence type="ECO:0000256" key="1">
    <source>
        <dbReference type="ARBA" id="ARBA00022475"/>
    </source>
</evidence>
<accession>A0A4Q7KNK2</accession>
<sequence>MPKSKVRKKAVYTAPADKRTPVKIKSAGPSHPIYVIVMLGLMVLGLAWLVVQYIAKEDIPVMRDLADWHNFAIGFALMIAGLLMTMRWR</sequence>
<evidence type="ECO:0000256" key="6">
    <source>
        <dbReference type="ARBA" id="ARBA00023306"/>
    </source>
</evidence>
<comment type="similarity">
    <text evidence="7">Belongs to the CrgA family.</text>
</comment>
<keyword evidence="5 7" id="KW-0472">Membrane</keyword>
<keyword evidence="3 7" id="KW-0812">Transmembrane</keyword>
<dbReference type="GO" id="GO:0005886">
    <property type="term" value="C:plasma membrane"/>
    <property type="evidence" value="ECO:0007669"/>
    <property type="project" value="UniProtKB-SubCell"/>
</dbReference>
<evidence type="ECO:0000256" key="7">
    <source>
        <dbReference type="HAMAP-Rule" id="MF_00631"/>
    </source>
</evidence>
<dbReference type="EMBL" id="SGWQ01000005">
    <property type="protein sequence ID" value="RZS37550.1"/>
    <property type="molecule type" value="Genomic_DNA"/>
</dbReference>
<organism evidence="8 9">
    <name type="scientific">Herbihabitans rhizosphaerae</name>
    <dbReference type="NCBI Taxonomy" id="1872711"/>
    <lineage>
        <taxon>Bacteria</taxon>
        <taxon>Bacillati</taxon>
        <taxon>Actinomycetota</taxon>
        <taxon>Actinomycetes</taxon>
        <taxon>Pseudonocardiales</taxon>
        <taxon>Pseudonocardiaceae</taxon>
        <taxon>Herbihabitans</taxon>
    </lineage>
</organism>
<evidence type="ECO:0000256" key="3">
    <source>
        <dbReference type="ARBA" id="ARBA00022692"/>
    </source>
</evidence>
<feature type="transmembrane region" description="Helical" evidence="7">
    <location>
        <begin position="33"/>
        <end position="55"/>
    </location>
</feature>
<dbReference type="HAMAP" id="MF_00631">
    <property type="entry name" value="CrgA"/>
    <property type="match status" value="1"/>
</dbReference>
<proteinExistence type="inferred from homology"/>
<dbReference type="NCBIfam" id="NF001194">
    <property type="entry name" value="PRK00159.1"/>
    <property type="match status" value="1"/>
</dbReference>
<evidence type="ECO:0000256" key="5">
    <source>
        <dbReference type="ARBA" id="ARBA00023136"/>
    </source>
</evidence>
<keyword evidence="1 7" id="KW-1003">Cell membrane</keyword>
<dbReference type="InterPro" id="IPR009619">
    <property type="entry name" value="CrgA"/>
</dbReference>
<evidence type="ECO:0000256" key="2">
    <source>
        <dbReference type="ARBA" id="ARBA00022618"/>
    </source>
</evidence>
<dbReference type="RefSeq" id="WP_130345036.1">
    <property type="nucleotide sequence ID" value="NZ_SGWQ01000005.1"/>
</dbReference>
<reference evidence="8 9" key="1">
    <citation type="submission" date="2019-02" db="EMBL/GenBank/DDBJ databases">
        <title>Genomic Encyclopedia of Type Strains, Phase IV (KMG-IV): sequencing the most valuable type-strain genomes for metagenomic binning, comparative biology and taxonomic classification.</title>
        <authorList>
            <person name="Goeker M."/>
        </authorList>
    </citation>
    <scope>NUCLEOTIDE SEQUENCE [LARGE SCALE GENOMIC DNA]</scope>
    <source>
        <strain evidence="8 9">DSM 101727</strain>
    </source>
</reference>
<evidence type="ECO:0000313" key="9">
    <source>
        <dbReference type="Proteomes" id="UP000294257"/>
    </source>
</evidence>
<evidence type="ECO:0000256" key="4">
    <source>
        <dbReference type="ARBA" id="ARBA00022989"/>
    </source>
</evidence>
<dbReference type="GO" id="GO:0051301">
    <property type="term" value="P:cell division"/>
    <property type="evidence" value="ECO:0007669"/>
    <property type="project" value="UniProtKB-UniRule"/>
</dbReference>
<keyword evidence="2 7" id="KW-0132">Cell division</keyword>
<dbReference type="OrthoDB" id="5189646at2"/>
<dbReference type="Proteomes" id="UP000294257">
    <property type="component" value="Unassembled WGS sequence"/>
</dbReference>
<comment type="function">
    <text evidence="7">Involved in cell division.</text>
</comment>
<protein>
    <recommendedName>
        <fullName evidence="7">Cell division protein CrgA</fullName>
    </recommendedName>
</protein>
<keyword evidence="4 7" id="KW-1133">Transmembrane helix</keyword>
<evidence type="ECO:0000313" key="8">
    <source>
        <dbReference type="EMBL" id="RZS37550.1"/>
    </source>
</evidence>
<dbReference type="Pfam" id="PF06781">
    <property type="entry name" value="CrgA"/>
    <property type="match status" value="1"/>
</dbReference>
<name>A0A4Q7KNK2_9PSEU</name>
<gene>
    <name evidence="7" type="primary">crgA</name>
    <name evidence="8" type="ORF">EV193_105106</name>
</gene>
<comment type="caution">
    <text evidence="8">The sequence shown here is derived from an EMBL/GenBank/DDBJ whole genome shotgun (WGS) entry which is preliminary data.</text>
</comment>
<comment type="subcellular location">
    <subcellularLocation>
        <location evidence="7">Cell membrane</location>
        <topology evidence="7">Multi-pass membrane protein</topology>
    </subcellularLocation>
</comment>
<keyword evidence="6 7" id="KW-0131">Cell cycle</keyword>
<feature type="transmembrane region" description="Helical" evidence="7">
    <location>
        <begin position="67"/>
        <end position="86"/>
    </location>
</feature>
<keyword evidence="9" id="KW-1185">Reference proteome</keyword>